<evidence type="ECO:0000313" key="2">
    <source>
        <dbReference type="EMBL" id="GFH12771.1"/>
    </source>
</evidence>
<evidence type="ECO:0000256" key="1">
    <source>
        <dbReference type="SAM" id="MobiDB-lite"/>
    </source>
</evidence>
<reference evidence="2 3" key="1">
    <citation type="submission" date="2020-02" db="EMBL/GenBank/DDBJ databases">
        <title>Draft genome sequence of Haematococcus lacustris strain NIES-144.</title>
        <authorList>
            <person name="Morimoto D."/>
            <person name="Nakagawa S."/>
            <person name="Yoshida T."/>
            <person name="Sawayama S."/>
        </authorList>
    </citation>
    <scope>NUCLEOTIDE SEQUENCE [LARGE SCALE GENOMIC DNA]</scope>
    <source>
        <strain evidence="2 3">NIES-144</strain>
    </source>
</reference>
<dbReference type="Proteomes" id="UP000485058">
    <property type="component" value="Unassembled WGS sequence"/>
</dbReference>
<evidence type="ECO:0000313" key="3">
    <source>
        <dbReference type="Proteomes" id="UP000485058"/>
    </source>
</evidence>
<proteinExistence type="predicted"/>
<name>A0A699YT50_HAELA</name>
<sequence length="67" mass="6879">MYGIGKLAASRLSTASLAGPHLGHGLLPVAAIAFRSWSSHAVRPRREAEARGDDQQAGAASTLGPTL</sequence>
<feature type="compositionally biased region" description="Basic and acidic residues" evidence="1">
    <location>
        <begin position="44"/>
        <end position="54"/>
    </location>
</feature>
<accession>A0A699YT50</accession>
<gene>
    <name evidence="2" type="ORF">HaLaN_08520</name>
</gene>
<dbReference type="AlphaFoldDB" id="A0A699YT50"/>
<protein>
    <submittedName>
        <fullName evidence="2">Uncharacterized protein</fullName>
    </submittedName>
</protein>
<comment type="caution">
    <text evidence="2">The sequence shown here is derived from an EMBL/GenBank/DDBJ whole genome shotgun (WGS) entry which is preliminary data.</text>
</comment>
<organism evidence="2 3">
    <name type="scientific">Haematococcus lacustris</name>
    <name type="common">Green alga</name>
    <name type="synonym">Haematococcus pluvialis</name>
    <dbReference type="NCBI Taxonomy" id="44745"/>
    <lineage>
        <taxon>Eukaryota</taxon>
        <taxon>Viridiplantae</taxon>
        <taxon>Chlorophyta</taxon>
        <taxon>core chlorophytes</taxon>
        <taxon>Chlorophyceae</taxon>
        <taxon>CS clade</taxon>
        <taxon>Chlamydomonadales</taxon>
        <taxon>Haematococcaceae</taxon>
        <taxon>Haematococcus</taxon>
    </lineage>
</organism>
<keyword evidence="3" id="KW-1185">Reference proteome</keyword>
<feature type="region of interest" description="Disordered" evidence="1">
    <location>
        <begin position="43"/>
        <end position="67"/>
    </location>
</feature>
<dbReference type="EMBL" id="BLLF01000538">
    <property type="protein sequence ID" value="GFH12771.1"/>
    <property type="molecule type" value="Genomic_DNA"/>
</dbReference>